<keyword evidence="13" id="KW-1185">Reference proteome</keyword>
<dbReference type="InterPro" id="IPR017452">
    <property type="entry name" value="GPCR_Rhodpsn_7TM"/>
</dbReference>
<sequence>MADLPNTNETAEKLNSEFAKDVLPVTVFVGILACVGFLGNVLVLYVFSFKYHKCNYKYFVLFLALIDLTSCLTTMPGEMVTQSFWYTYPVPEICKAKTFFNVFTVCSSALCLLLIAIDRYRKICKPSEWQMRPKMAIFLCICALIIAGIVATPIAILWGIQNYNNTNYNVNVTSCETDDKYKDTEYPLIYSSTIDVIIAIPMIVMAVLYSLIACEIRRSRQNARATSSNTTDTADENAPLISTSQRASTTPSFKTDTVEKNVQLQSPLSDQEYPQIERKTLIMFISSATFIITTILYLTLLSKIASNILDKLTDDERVVYFFFFRFYFIHHAINPFVYAFLDVHFKEALREMTCGIHN</sequence>
<keyword evidence="6 8" id="KW-0675">Receptor</keyword>
<keyword evidence="4 8" id="KW-0297">G-protein coupled receptor</keyword>
<dbReference type="GO" id="GO:0016020">
    <property type="term" value="C:membrane"/>
    <property type="evidence" value="ECO:0007669"/>
    <property type="project" value="UniProtKB-SubCell"/>
</dbReference>
<dbReference type="PROSITE" id="PS00237">
    <property type="entry name" value="G_PROTEIN_RECEP_F1_1"/>
    <property type="match status" value="1"/>
</dbReference>
<dbReference type="SUPFAM" id="SSF81321">
    <property type="entry name" value="Family A G protein-coupled receptor-like"/>
    <property type="match status" value="1"/>
</dbReference>
<dbReference type="AlphaFoldDB" id="A0ABD3VVK4"/>
<dbReference type="Gene3D" id="1.20.1070.10">
    <property type="entry name" value="Rhodopsin 7-helix transmembrane proteins"/>
    <property type="match status" value="1"/>
</dbReference>
<evidence type="ECO:0000256" key="9">
    <source>
        <dbReference type="SAM" id="MobiDB-lite"/>
    </source>
</evidence>
<dbReference type="EMBL" id="JBJQND010000010">
    <property type="protein sequence ID" value="KAL3864653.1"/>
    <property type="molecule type" value="Genomic_DNA"/>
</dbReference>
<evidence type="ECO:0000259" key="11">
    <source>
        <dbReference type="PROSITE" id="PS50262"/>
    </source>
</evidence>
<evidence type="ECO:0000313" key="13">
    <source>
        <dbReference type="Proteomes" id="UP001634394"/>
    </source>
</evidence>
<feature type="transmembrane region" description="Helical" evidence="10">
    <location>
        <begin position="137"/>
        <end position="160"/>
    </location>
</feature>
<proteinExistence type="inferred from homology"/>
<dbReference type="Pfam" id="PF00001">
    <property type="entry name" value="7tm_1"/>
    <property type="match status" value="1"/>
</dbReference>
<name>A0ABD3VVK4_SINWO</name>
<keyword evidence="7 8" id="KW-0807">Transducer</keyword>
<dbReference type="PANTHER" id="PTHR24243">
    <property type="entry name" value="G-PROTEIN COUPLED RECEPTOR"/>
    <property type="match status" value="1"/>
</dbReference>
<feature type="transmembrane region" description="Helical" evidence="10">
    <location>
        <begin position="99"/>
        <end position="117"/>
    </location>
</feature>
<comment type="subcellular location">
    <subcellularLocation>
        <location evidence="1">Membrane</location>
        <topology evidence="1">Multi-pass membrane protein</topology>
    </subcellularLocation>
</comment>
<dbReference type="PANTHER" id="PTHR24243:SF224">
    <property type="entry name" value="G-PROTEIN COUPLED RECEPTOR 19-RELATED"/>
    <property type="match status" value="1"/>
</dbReference>
<feature type="transmembrane region" description="Helical" evidence="10">
    <location>
        <begin position="281"/>
        <end position="300"/>
    </location>
</feature>
<evidence type="ECO:0000256" key="8">
    <source>
        <dbReference type="RuleBase" id="RU000688"/>
    </source>
</evidence>
<comment type="similarity">
    <text evidence="8">Belongs to the G-protein coupled receptor 1 family.</text>
</comment>
<evidence type="ECO:0000256" key="3">
    <source>
        <dbReference type="ARBA" id="ARBA00022989"/>
    </source>
</evidence>
<comment type="caution">
    <text evidence="12">The sequence shown here is derived from an EMBL/GenBank/DDBJ whole genome shotgun (WGS) entry which is preliminary data.</text>
</comment>
<feature type="transmembrane region" description="Helical" evidence="10">
    <location>
        <begin position="22"/>
        <end position="47"/>
    </location>
</feature>
<evidence type="ECO:0000313" key="12">
    <source>
        <dbReference type="EMBL" id="KAL3864653.1"/>
    </source>
</evidence>
<feature type="domain" description="G-protein coupled receptors family 1 profile" evidence="11">
    <location>
        <begin position="39"/>
        <end position="338"/>
    </location>
</feature>
<evidence type="ECO:0000256" key="1">
    <source>
        <dbReference type="ARBA" id="ARBA00004141"/>
    </source>
</evidence>
<keyword evidence="2 8" id="KW-0812">Transmembrane</keyword>
<evidence type="ECO:0000256" key="7">
    <source>
        <dbReference type="ARBA" id="ARBA00023224"/>
    </source>
</evidence>
<feature type="transmembrane region" description="Helical" evidence="10">
    <location>
        <begin position="188"/>
        <end position="212"/>
    </location>
</feature>
<evidence type="ECO:0000256" key="10">
    <source>
        <dbReference type="SAM" id="Phobius"/>
    </source>
</evidence>
<gene>
    <name evidence="12" type="ORF">ACJMK2_006317</name>
</gene>
<dbReference type="PROSITE" id="PS50262">
    <property type="entry name" value="G_PROTEIN_RECEP_F1_2"/>
    <property type="match status" value="1"/>
</dbReference>
<evidence type="ECO:0000256" key="6">
    <source>
        <dbReference type="ARBA" id="ARBA00023170"/>
    </source>
</evidence>
<dbReference type="InterPro" id="IPR000276">
    <property type="entry name" value="GPCR_Rhodpsn"/>
</dbReference>
<evidence type="ECO:0000256" key="2">
    <source>
        <dbReference type="ARBA" id="ARBA00022692"/>
    </source>
</evidence>
<reference evidence="12 13" key="1">
    <citation type="submission" date="2024-11" db="EMBL/GenBank/DDBJ databases">
        <title>Chromosome-level genome assembly of the freshwater bivalve Anodonta woodiana.</title>
        <authorList>
            <person name="Chen X."/>
        </authorList>
    </citation>
    <scope>NUCLEOTIDE SEQUENCE [LARGE SCALE GENOMIC DNA]</scope>
    <source>
        <strain evidence="12">MN2024</strain>
        <tissue evidence="12">Gills</tissue>
    </source>
</reference>
<feature type="transmembrane region" description="Helical" evidence="10">
    <location>
        <begin position="59"/>
        <end position="79"/>
    </location>
</feature>
<dbReference type="GO" id="GO:0004930">
    <property type="term" value="F:G protein-coupled receptor activity"/>
    <property type="evidence" value="ECO:0007669"/>
    <property type="project" value="UniProtKB-KW"/>
</dbReference>
<dbReference type="CDD" id="cd00637">
    <property type="entry name" value="7tm_classA_rhodopsin-like"/>
    <property type="match status" value="1"/>
</dbReference>
<evidence type="ECO:0000256" key="5">
    <source>
        <dbReference type="ARBA" id="ARBA00023136"/>
    </source>
</evidence>
<feature type="region of interest" description="Disordered" evidence="9">
    <location>
        <begin position="224"/>
        <end position="244"/>
    </location>
</feature>
<dbReference type="PRINTS" id="PR00237">
    <property type="entry name" value="GPCRRHODOPSN"/>
</dbReference>
<feature type="transmembrane region" description="Helical" evidence="10">
    <location>
        <begin position="320"/>
        <end position="341"/>
    </location>
</feature>
<protein>
    <recommendedName>
        <fullName evidence="11">G-protein coupled receptors family 1 profile domain-containing protein</fullName>
    </recommendedName>
</protein>
<keyword evidence="5 10" id="KW-0472">Membrane</keyword>
<keyword evidence="3 10" id="KW-1133">Transmembrane helix</keyword>
<organism evidence="12 13">
    <name type="scientific">Sinanodonta woodiana</name>
    <name type="common">Chinese pond mussel</name>
    <name type="synonym">Anodonta woodiana</name>
    <dbReference type="NCBI Taxonomy" id="1069815"/>
    <lineage>
        <taxon>Eukaryota</taxon>
        <taxon>Metazoa</taxon>
        <taxon>Spiralia</taxon>
        <taxon>Lophotrochozoa</taxon>
        <taxon>Mollusca</taxon>
        <taxon>Bivalvia</taxon>
        <taxon>Autobranchia</taxon>
        <taxon>Heteroconchia</taxon>
        <taxon>Palaeoheterodonta</taxon>
        <taxon>Unionida</taxon>
        <taxon>Unionoidea</taxon>
        <taxon>Unionidae</taxon>
        <taxon>Unioninae</taxon>
        <taxon>Sinanodonta</taxon>
    </lineage>
</organism>
<dbReference type="Proteomes" id="UP001634394">
    <property type="component" value="Unassembled WGS sequence"/>
</dbReference>
<evidence type="ECO:0000256" key="4">
    <source>
        <dbReference type="ARBA" id="ARBA00023040"/>
    </source>
</evidence>
<accession>A0ABD3VVK4</accession>